<dbReference type="EMBL" id="CP110425">
    <property type="protein sequence ID" value="WAQ84794.1"/>
    <property type="molecule type" value="Genomic_DNA"/>
</dbReference>
<dbReference type="RefSeq" id="XP_053020349.1">
    <property type="nucleotide sequence ID" value="XM_053169120.1"/>
</dbReference>
<evidence type="ECO:0000313" key="3">
    <source>
        <dbReference type="Proteomes" id="UP001164743"/>
    </source>
</evidence>
<dbReference type="GeneID" id="77810015"/>
<proteinExistence type="predicted"/>
<feature type="region of interest" description="Disordered" evidence="1">
    <location>
        <begin position="1"/>
        <end position="25"/>
    </location>
</feature>
<evidence type="ECO:0000256" key="1">
    <source>
        <dbReference type="SAM" id="MobiDB-lite"/>
    </source>
</evidence>
<organism evidence="2 3">
    <name type="scientific">Puccinia triticina</name>
    <dbReference type="NCBI Taxonomy" id="208348"/>
    <lineage>
        <taxon>Eukaryota</taxon>
        <taxon>Fungi</taxon>
        <taxon>Dikarya</taxon>
        <taxon>Basidiomycota</taxon>
        <taxon>Pucciniomycotina</taxon>
        <taxon>Pucciniomycetes</taxon>
        <taxon>Pucciniales</taxon>
        <taxon>Pucciniaceae</taxon>
        <taxon>Puccinia</taxon>
    </lineage>
</organism>
<reference evidence="2" key="1">
    <citation type="submission" date="2022-10" db="EMBL/GenBank/DDBJ databases">
        <title>Puccinia triticina Genome sequencing and assembly.</title>
        <authorList>
            <person name="Li C."/>
        </authorList>
    </citation>
    <scope>NUCLEOTIDE SEQUENCE</scope>
    <source>
        <strain evidence="2">Pt15</strain>
    </source>
</reference>
<dbReference type="PANTHER" id="PTHR33069:SF3">
    <property type="entry name" value="DYNEIN HEAVY CHAIN TAIL DOMAIN-CONTAINING PROTEIN"/>
    <property type="match status" value="1"/>
</dbReference>
<dbReference type="Proteomes" id="UP001164743">
    <property type="component" value="Chromosome 5A"/>
</dbReference>
<protein>
    <submittedName>
        <fullName evidence="2">Uncharacterized protein</fullName>
    </submittedName>
</protein>
<evidence type="ECO:0000313" key="2">
    <source>
        <dbReference type="EMBL" id="WAQ84794.1"/>
    </source>
</evidence>
<gene>
    <name evidence="2" type="ORF">PtA15_5A367</name>
</gene>
<keyword evidence="3" id="KW-1185">Reference proteome</keyword>
<feature type="compositionally biased region" description="Polar residues" evidence="1">
    <location>
        <begin position="1"/>
        <end position="18"/>
    </location>
</feature>
<accession>A0ABY7CHT2</accession>
<name>A0ABY7CHT2_9BASI</name>
<dbReference type="PANTHER" id="PTHR33069">
    <property type="entry name" value="CHROMOSOME 7, WHOLE GENOME SHOTGUN SEQUENCE-RELATED"/>
    <property type="match status" value="1"/>
</dbReference>
<sequence>MSDSEGGSSVASEWTSSHSKTDRVREELEGMSWQFRTALGATYRPDANDEMIDERIGRNELIEKLESNLLPSLKDHITALLLLLDVENLGEQPRRNLDSVSELIPKIYDTLKKTTLAVESVSAPFEGVFTSHRKLGRCKEFRCYRLHTRVQIIITSHLCRLIGSGAEFMRSCSLSCQNPESLKHRRRTFEWGEKIRTRADSCYRVIDQTIKWSKNSDLAILQDDWLEAEELVNDTLEHLTKLGDPITDLNYERASINEPEKTMAAKKYNAQVARLTIPIVKLTRIFLYKMSNATPKKVSFTLDPEVDSKSLNLLSERPIEVAKRLARFTTILAKHQEEDTRVTLDGNRHSNPFLSIRELLESTLLLLAFYLTPLPAAVDDHSPRPQNQFKLWFFDLQSLYQKATDHMSDTLFPSQHFDFE</sequence>